<evidence type="ECO:0000313" key="7">
    <source>
        <dbReference type="Proteomes" id="UP001652583"/>
    </source>
</evidence>
<dbReference type="SUPFAM" id="SSF103473">
    <property type="entry name" value="MFS general substrate transporter"/>
    <property type="match status" value="1"/>
</dbReference>
<feature type="transmembrane region" description="Helical" evidence="5">
    <location>
        <begin position="261"/>
        <end position="279"/>
    </location>
</feature>
<evidence type="ECO:0000256" key="5">
    <source>
        <dbReference type="SAM" id="Phobius"/>
    </source>
</evidence>
<evidence type="ECO:0000313" key="8">
    <source>
        <dbReference type="RefSeq" id="XP_053058953.1"/>
    </source>
</evidence>
<feature type="transmembrane region" description="Helical" evidence="5">
    <location>
        <begin position="150"/>
        <end position="167"/>
    </location>
</feature>
<evidence type="ECO:0000256" key="3">
    <source>
        <dbReference type="ARBA" id="ARBA00022989"/>
    </source>
</evidence>
<protein>
    <submittedName>
        <fullName evidence="8">Solute carrier family 22 member 11 isoform X1</fullName>
    </submittedName>
</protein>
<comment type="subcellular location">
    <subcellularLocation>
        <location evidence="1">Endomembrane system</location>
        <topology evidence="1">Multi-pass membrane protein</topology>
    </subcellularLocation>
</comment>
<feature type="transmembrane region" description="Helical" evidence="5">
    <location>
        <begin position="234"/>
        <end position="255"/>
    </location>
</feature>
<dbReference type="Proteomes" id="UP001652583">
    <property type="component" value="Chromosome D1"/>
</dbReference>
<dbReference type="Gene3D" id="1.20.1250.20">
    <property type="entry name" value="MFS general substrate transporter like domains"/>
    <property type="match status" value="1"/>
</dbReference>
<feature type="transmembrane region" description="Helical" evidence="5">
    <location>
        <begin position="505"/>
        <end position="526"/>
    </location>
</feature>
<feature type="transmembrane region" description="Helical" evidence="5">
    <location>
        <begin position="174"/>
        <end position="198"/>
    </location>
</feature>
<evidence type="ECO:0000256" key="4">
    <source>
        <dbReference type="ARBA" id="ARBA00023136"/>
    </source>
</evidence>
<keyword evidence="3 5" id="KW-1133">Transmembrane helix</keyword>
<dbReference type="InterPro" id="IPR005828">
    <property type="entry name" value="MFS_sugar_transport-like"/>
</dbReference>
<sequence>MAFAELLDRAGGVGLFQALQVFTLFLPSVLVPSHMLIENFSAAVPSHRCWVPLLDNSTAQAGVPGALGPKDFLTVSIPPGPNNEPHRCRRFRQPQWQLLDPNGTATNWSEAATEPCVDGWVYDRSTFTSTFVSEWDLVCDHKGLKPIGQSLYMTGLLIGSFSWGLLSNRFGRKWILNLCCLQVALANIGMIFVSHFFIYCGLRVLSAFAISGIIMTSGMLLVEWTTTRRRAVTMTILGCFYGLGQMALGALAFTLRDWRTLQVAVSTPFFAIFLICWWLPESARWLIITGKPEQGLQELHKVAKINGHKEATKSLTIEVLMSSMEEEMTSAKGRRSVLELFLVPTLRWRTCIMSLVCFSQVTSYYGLVLDLQNLGNDIFLLQVLFGAVDLLARSITAFLLSFLGRRTTLASFQAMAGLSILANKLVPQDPTVTLFLCPDWQTLRTVFAVLGKGCFGIIFSCVSVYKPELYPTSLRMTADGFLQSVGRLGTVIDPLIRMTQQSLPLLVPVVYSALPITSCLVLLLFLPETQGFPLPDTIQDLENQNSRPRQMNRPFLSDPLGRDHAILTSSLEGTEVRKRSSGLFHGRNHHYALLPHL</sequence>
<feature type="transmembrane region" description="Helical" evidence="5">
    <location>
        <begin position="346"/>
        <end position="367"/>
    </location>
</feature>
<evidence type="ECO:0000256" key="2">
    <source>
        <dbReference type="ARBA" id="ARBA00022692"/>
    </source>
</evidence>
<dbReference type="PANTHER" id="PTHR24064">
    <property type="entry name" value="SOLUTE CARRIER FAMILY 22 MEMBER"/>
    <property type="match status" value="1"/>
</dbReference>
<keyword evidence="4 5" id="KW-0472">Membrane</keyword>
<keyword evidence="2 5" id="KW-0812">Transmembrane</keyword>
<feature type="domain" description="Major facilitator superfamily (MFS) profile" evidence="6">
    <location>
        <begin position="104"/>
        <end position="530"/>
    </location>
</feature>
<reference evidence="8" key="1">
    <citation type="submission" date="2025-08" db="UniProtKB">
        <authorList>
            <consortium name="RefSeq"/>
        </authorList>
    </citation>
    <scope>IDENTIFICATION</scope>
    <source>
        <tissue evidence="8">Blood</tissue>
    </source>
</reference>
<dbReference type="Pfam" id="PF00083">
    <property type="entry name" value="Sugar_tr"/>
    <property type="match status" value="1"/>
</dbReference>
<dbReference type="GeneID" id="106981705"/>
<keyword evidence="7" id="KW-1185">Reference proteome</keyword>
<evidence type="ECO:0000256" key="1">
    <source>
        <dbReference type="ARBA" id="ARBA00004127"/>
    </source>
</evidence>
<feature type="transmembrane region" description="Helical" evidence="5">
    <location>
        <begin position="204"/>
        <end position="222"/>
    </location>
</feature>
<evidence type="ECO:0000259" key="6">
    <source>
        <dbReference type="PROSITE" id="PS50850"/>
    </source>
</evidence>
<dbReference type="RefSeq" id="XP_053058953.1">
    <property type="nucleotide sequence ID" value="XM_053202978.1"/>
</dbReference>
<dbReference type="InterPro" id="IPR020846">
    <property type="entry name" value="MFS_dom"/>
</dbReference>
<gene>
    <name evidence="8" type="primary">SLC22A11</name>
</gene>
<name>A0ABM3NHQ0_ACIJB</name>
<proteinExistence type="predicted"/>
<organism evidence="7 8">
    <name type="scientific">Acinonyx jubatus</name>
    <name type="common">Cheetah</name>
    <dbReference type="NCBI Taxonomy" id="32536"/>
    <lineage>
        <taxon>Eukaryota</taxon>
        <taxon>Metazoa</taxon>
        <taxon>Chordata</taxon>
        <taxon>Craniata</taxon>
        <taxon>Vertebrata</taxon>
        <taxon>Euteleostomi</taxon>
        <taxon>Mammalia</taxon>
        <taxon>Eutheria</taxon>
        <taxon>Laurasiatheria</taxon>
        <taxon>Carnivora</taxon>
        <taxon>Feliformia</taxon>
        <taxon>Felidae</taxon>
        <taxon>Felinae</taxon>
        <taxon>Acinonyx</taxon>
    </lineage>
</organism>
<feature type="transmembrane region" description="Helical" evidence="5">
    <location>
        <begin position="379"/>
        <end position="402"/>
    </location>
</feature>
<dbReference type="PROSITE" id="PS50850">
    <property type="entry name" value="MFS"/>
    <property type="match status" value="1"/>
</dbReference>
<dbReference type="InterPro" id="IPR036259">
    <property type="entry name" value="MFS_trans_sf"/>
</dbReference>
<accession>A0ABM3NHQ0</accession>